<evidence type="ECO:0000313" key="3">
    <source>
        <dbReference type="EMBL" id="PUA33895.1"/>
    </source>
</evidence>
<evidence type="ECO:0000256" key="1">
    <source>
        <dbReference type="ARBA" id="ARBA00022741"/>
    </source>
</evidence>
<proteinExistence type="predicted"/>
<evidence type="ECO:0008006" key="5">
    <source>
        <dbReference type="Google" id="ProtNLM"/>
    </source>
</evidence>
<sequence length="251" mass="28129">MSYGYFSNDPRLYVIPERLKNVGYVIPVLSPKGGVGKTVVSAALALTLSELGFKVGVLDLDLTNPSQHILFDVELREMPEEDRGVKPPEYFGVKLMSVAFYSRGNPLPLRGWEATNVIREVLAITLWDTLEYLVIDTPPGLTDPVLEILTLVKNPKPLIITTASQFSINALKTILTILKELNVRPVGVIENMSSKPSNDVKEICEKYEVRYLSNVPYDQTLNASLKLPEFQQTRFFTSMRDIATKIPEILT</sequence>
<dbReference type="Pfam" id="PF10609">
    <property type="entry name" value="ParA"/>
    <property type="match status" value="1"/>
</dbReference>
<keyword evidence="2" id="KW-0067">ATP-binding</keyword>
<dbReference type="PANTHER" id="PTHR42961:SF2">
    <property type="entry name" value="IRON-SULFUR PROTEIN NUBPL"/>
    <property type="match status" value="1"/>
</dbReference>
<dbReference type="GO" id="GO:0051539">
    <property type="term" value="F:4 iron, 4 sulfur cluster binding"/>
    <property type="evidence" value="ECO:0007669"/>
    <property type="project" value="TreeGrafter"/>
</dbReference>
<protein>
    <recommendedName>
        <fullName evidence="5">ATP-binding protein</fullName>
    </recommendedName>
</protein>
<dbReference type="InterPro" id="IPR027417">
    <property type="entry name" value="P-loop_NTPase"/>
</dbReference>
<dbReference type="Proteomes" id="UP000244093">
    <property type="component" value="Unassembled WGS sequence"/>
</dbReference>
<dbReference type="EMBL" id="NBVN01000001">
    <property type="protein sequence ID" value="PUA33895.1"/>
    <property type="molecule type" value="Genomic_DNA"/>
</dbReference>
<organism evidence="3 4">
    <name type="scientific">Zestosphaera tikiterensis</name>
    <dbReference type="NCBI Taxonomy" id="1973259"/>
    <lineage>
        <taxon>Archaea</taxon>
        <taxon>Thermoproteota</taxon>
        <taxon>Thermoprotei</taxon>
        <taxon>Desulfurococcales</taxon>
        <taxon>Desulfurococcaceae</taxon>
        <taxon>Zestosphaera</taxon>
    </lineage>
</organism>
<evidence type="ECO:0000313" key="4">
    <source>
        <dbReference type="Proteomes" id="UP000244093"/>
    </source>
</evidence>
<accession>A0A2R7Y8P4</accession>
<dbReference type="InterPro" id="IPR044304">
    <property type="entry name" value="NUBPL-like"/>
</dbReference>
<dbReference type="GO" id="GO:0016226">
    <property type="term" value="P:iron-sulfur cluster assembly"/>
    <property type="evidence" value="ECO:0007669"/>
    <property type="project" value="InterPro"/>
</dbReference>
<dbReference type="Gene3D" id="3.40.50.300">
    <property type="entry name" value="P-loop containing nucleotide triphosphate hydrolases"/>
    <property type="match status" value="1"/>
</dbReference>
<gene>
    <name evidence="3" type="ORF">B7O98_00280</name>
</gene>
<reference evidence="3 4" key="1">
    <citation type="journal article" date="2018" name="Syst. Appl. Microbiol.">
        <title>A new symbiotic nanoarchaeote (Candidatus Nanoclepta minutus) and its host (Zestosphaera tikiterensis gen. nov., sp. nov.) from a New Zealand hot spring.</title>
        <authorList>
            <person name="St John E."/>
            <person name="Liu Y."/>
            <person name="Podar M."/>
            <person name="Stott M.B."/>
            <person name="Meneghin J."/>
            <person name="Chen Z."/>
            <person name="Lagutin K."/>
            <person name="Mitchell K."/>
            <person name="Reysenbach A.L."/>
        </authorList>
    </citation>
    <scope>NUCLEOTIDE SEQUENCE [LARGE SCALE GENOMIC DNA]</scope>
    <source>
        <strain evidence="3">NZ3</strain>
    </source>
</reference>
<dbReference type="GO" id="GO:0005524">
    <property type="term" value="F:ATP binding"/>
    <property type="evidence" value="ECO:0007669"/>
    <property type="project" value="UniProtKB-KW"/>
</dbReference>
<keyword evidence="1" id="KW-0547">Nucleotide-binding</keyword>
<evidence type="ECO:0000256" key="2">
    <source>
        <dbReference type="ARBA" id="ARBA00022840"/>
    </source>
</evidence>
<comment type="caution">
    <text evidence="3">The sequence shown here is derived from an EMBL/GenBank/DDBJ whole genome shotgun (WGS) entry which is preliminary data.</text>
</comment>
<dbReference type="PANTHER" id="PTHR42961">
    <property type="entry name" value="IRON-SULFUR PROTEIN NUBPL"/>
    <property type="match status" value="1"/>
</dbReference>
<dbReference type="AlphaFoldDB" id="A0A2R7Y8P4"/>
<dbReference type="SUPFAM" id="SSF52540">
    <property type="entry name" value="P-loop containing nucleoside triphosphate hydrolases"/>
    <property type="match status" value="1"/>
</dbReference>
<dbReference type="InterPro" id="IPR033756">
    <property type="entry name" value="YlxH/NBP35"/>
</dbReference>
<name>A0A2R7Y8P4_9CREN</name>